<dbReference type="AlphaFoldDB" id="A0A4Z1SPN9"/>
<comment type="caution">
    <text evidence="1">The sequence shown here is derived from an EMBL/GenBank/DDBJ whole genome shotgun (WGS) entry which is preliminary data.</text>
</comment>
<proteinExistence type="predicted"/>
<reference evidence="1 2" key="1">
    <citation type="submission" date="2019-05" db="EMBL/GenBank/DDBJ databases">
        <title>The compact genome of Giardia muris reveals important steps in the evolution of intestinal protozoan parasites.</title>
        <authorList>
            <person name="Xu F."/>
            <person name="Jimenez-Gonzalez A."/>
            <person name="Einarsson E."/>
            <person name="Astvaldsson A."/>
            <person name="Peirasmaki D."/>
            <person name="Eckmann L."/>
            <person name="Andersson J.O."/>
            <person name="Svard S.G."/>
            <person name="Jerlstrom-Hultqvist J."/>
        </authorList>
    </citation>
    <scope>NUCLEOTIDE SEQUENCE [LARGE SCALE GENOMIC DNA]</scope>
    <source>
        <strain evidence="1 2">Roberts-Thomson</strain>
    </source>
</reference>
<keyword evidence="2" id="KW-1185">Reference proteome</keyword>
<organism evidence="1 2">
    <name type="scientific">Giardia muris</name>
    <dbReference type="NCBI Taxonomy" id="5742"/>
    <lineage>
        <taxon>Eukaryota</taxon>
        <taxon>Metamonada</taxon>
        <taxon>Diplomonadida</taxon>
        <taxon>Hexamitidae</taxon>
        <taxon>Giardiinae</taxon>
        <taxon>Giardia</taxon>
    </lineage>
</organism>
<protein>
    <submittedName>
        <fullName evidence="1">Uncharacterized protein</fullName>
    </submittedName>
</protein>
<accession>A0A4Z1SPN9</accession>
<sequence length="1019" mass="114338">MSLKEYLDLLTPEARLAELRAAHRYETDVALAAFVNECREFGANYRDAQSCRLVELITSTLSHGSVGPQTHAALARYAIERCSSLLEAGAVAEHLIVIAKPAFSDSTTLLSTEGPLLRYLGVLARSSPRFVHSRAAAKEAVARLVVECVDRLSECTCTLDLEGMWNYHAALLGHVLTIFENERESTVVYEVCRVVATLRPICLWFYMPIAMMGRREDCTQRLAELDQAAVSFVMTYLPLEYIPTPNCKVTAETLRAWLLAALLCPTHPSDIYQAITDRLIELNTEQEHTPLYELLNLFLSFDLEIHLLLGRILEDNPSHPTLAHEVLSTLLNKQLLDLLMKVSRPYPTLPEILSQCYTKAQAIESSLINQGSPDTKETVLTRYLTNLPSNLSASELITNTLSTIDFGMTPAGCIDDLFYQITSALVYDQYTTTQAQARKVLLYLLSHYDSEISQGVAGFVEDTIRRELHMGSAENIRILKGNCSLATLYCSVPAGRRAFIERLFDAFVTGLQVAEVVEASVFMEVLLSCLQKINAEELLPWDYVRQSNPGRLLASDMDKHFMKFGPRVIEQLVILSQFLLVKDLVLRKLLLRSLQAYSTEMTPTADDLSSFARMLRAFHLCGFASTDELVEMQQRVGEFGLCMSLTPVVGPLRLALEDPIHGERVIQILPIDLAYARTMSEYVDLTSFIGEILDNGEQALAFFDVLSAALLNAQFHSAFCRAFVCARESLFYKYFHRDKLPAPEHLRFLFRLCVRLNWYVYAGTQHYTSVLVQGASATLPEVFDVLPLVPEEHQVSLAYQLVTSSEGRYRQAILLCVLSWNLPGETYTSLYQELLTLTAKQNSGAHPSYSVNASILSSFLQELMRFCGADGVTQFLSAIGDADPLFYDILEALQQLKSPEAQRLVTLSAAVTILLKGLANYEGCHKVLIMRIKTGLIEPEEYATIVEAIIRILEASPTETILMRCSYVLYALGLVRKDKPELEPFRLRISALLGSYLDANQRITRDAIRRARLVWLQLK</sequence>
<dbReference type="VEuPathDB" id="GiardiaDB:GMRT_12186"/>
<dbReference type="OrthoDB" id="10254361at2759"/>
<name>A0A4Z1SPN9_GIAMU</name>
<dbReference type="Proteomes" id="UP000315496">
    <property type="component" value="Chromosome 3"/>
</dbReference>
<dbReference type="EMBL" id="VDLU01000003">
    <property type="protein sequence ID" value="TNJ27794.1"/>
    <property type="molecule type" value="Genomic_DNA"/>
</dbReference>
<gene>
    <name evidence="1" type="ORF">GMRT_12186</name>
</gene>
<evidence type="ECO:0000313" key="2">
    <source>
        <dbReference type="Proteomes" id="UP000315496"/>
    </source>
</evidence>
<evidence type="ECO:0000313" key="1">
    <source>
        <dbReference type="EMBL" id="TNJ27794.1"/>
    </source>
</evidence>